<feature type="domain" description="Polymerase/histidinol phosphatase N-terminal" evidence="1">
    <location>
        <begin position="55"/>
        <end position="147"/>
    </location>
</feature>
<dbReference type="RefSeq" id="WP_119350683.1">
    <property type="nucleotide sequence ID" value="NZ_QWET01000010.1"/>
</dbReference>
<evidence type="ECO:0000259" key="1">
    <source>
        <dbReference type="SMART" id="SM00481"/>
    </source>
</evidence>
<reference evidence="2 3" key="1">
    <citation type="journal article" date="2015" name="Int. J. Syst. Evol. Microbiol.">
        <title>Mariniphaga sediminis sp. nov., isolated from coastal sediment.</title>
        <authorList>
            <person name="Wang F.Q."/>
            <person name="Shen Q.Y."/>
            <person name="Chen G.J."/>
            <person name="Du Z.J."/>
        </authorList>
    </citation>
    <scope>NUCLEOTIDE SEQUENCE [LARGE SCALE GENOMIC DNA]</scope>
    <source>
        <strain evidence="2 3">SY21</strain>
    </source>
</reference>
<evidence type="ECO:0000313" key="3">
    <source>
        <dbReference type="Proteomes" id="UP000266441"/>
    </source>
</evidence>
<dbReference type="Proteomes" id="UP000266441">
    <property type="component" value="Unassembled WGS sequence"/>
</dbReference>
<proteinExistence type="predicted"/>
<accession>A0A399CXQ4</accession>
<dbReference type="OrthoDB" id="9794455at2"/>
<keyword evidence="3" id="KW-1185">Reference proteome</keyword>
<protein>
    <recommendedName>
        <fullName evidence="1">Polymerase/histidinol phosphatase N-terminal domain-containing protein</fullName>
    </recommendedName>
</protein>
<dbReference type="PANTHER" id="PTHR42924:SF3">
    <property type="entry name" value="POLYMERASE_HISTIDINOL PHOSPHATASE N-TERMINAL DOMAIN-CONTAINING PROTEIN"/>
    <property type="match status" value="1"/>
</dbReference>
<evidence type="ECO:0000313" key="2">
    <source>
        <dbReference type="EMBL" id="RIH64525.1"/>
    </source>
</evidence>
<dbReference type="GO" id="GO:0035312">
    <property type="term" value="F:5'-3' DNA exonuclease activity"/>
    <property type="evidence" value="ECO:0007669"/>
    <property type="project" value="TreeGrafter"/>
</dbReference>
<sequence>MTNKKTPSQMKLFFRFLPVFMVSLLLLGSWGCQPKWDIQNPYAEVDWAGHQRYKANFHTHTTRSDGRMNPQTVVDKYHALGYKILAITDHNEVTYPWTAFADMEASSASHERLEENRLEEDEIVYENRDPQQLGMLAIQGNELSRHHHTGSFFNDHNGTETEEESLNAVAAKNGLNMFYHPGRYTTRNPEKYNIDWYVDIYQRYDQLFGMEIYNQGDRYPGDRETYDAVLSRLMPHRPVWAYSNDDMHHSSTLGRNWNVLLLPELSESWVRKGMQEGRSYYVYSPAGHNAHVLPEIREITVNNRKGLIEVNVTGQDSVRWISEGEVVHRGATFSLKETPEVEKYVRAEIFGPGEVVMGTQPFGIR</sequence>
<dbReference type="InterPro" id="IPR016195">
    <property type="entry name" value="Pol/histidinol_Pase-like"/>
</dbReference>
<dbReference type="PANTHER" id="PTHR42924">
    <property type="entry name" value="EXONUCLEASE"/>
    <property type="match status" value="1"/>
</dbReference>
<dbReference type="GO" id="GO:0004534">
    <property type="term" value="F:5'-3' RNA exonuclease activity"/>
    <property type="evidence" value="ECO:0007669"/>
    <property type="project" value="TreeGrafter"/>
</dbReference>
<dbReference type="SMART" id="SM00481">
    <property type="entry name" value="POLIIIAc"/>
    <property type="match status" value="1"/>
</dbReference>
<dbReference type="AlphaFoldDB" id="A0A399CXQ4"/>
<gene>
    <name evidence="2" type="ORF">D1164_14295</name>
</gene>
<dbReference type="EMBL" id="QWET01000010">
    <property type="protein sequence ID" value="RIH64525.1"/>
    <property type="molecule type" value="Genomic_DNA"/>
</dbReference>
<name>A0A399CXQ4_9BACT</name>
<dbReference type="SUPFAM" id="SSF89550">
    <property type="entry name" value="PHP domain-like"/>
    <property type="match status" value="1"/>
</dbReference>
<dbReference type="InterPro" id="IPR003141">
    <property type="entry name" value="Pol/His_phosphatase_N"/>
</dbReference>
<comment type="caution">
    <text evidence="2">The sequence shown here is derived from an EMBL/GenBank/DDBJ whole genome shotgun (WGS) entry which is preliminary data.</text>
</comment>
<dbReference type="InterPro" id="IPR052018">
    <property type="entry name" value="PHP_domain"/>
</dbReference>
<organism evidence="2 3">
    <name type="scientific">Mariniphaga sediminis</name>
    <dbReference type="NCBI Taxonomy" id="1628158"/>
    <lineage>
        <taxon>Bacteria</taxon>
        <taxon>Pseudomonadati</taxon>
        <taxon>Bacteroidota</taxon>
        <taxon>Bacteroidia</taxon>
        <taxon>Marinilabiliales</taxon>
        <taxon>Prolixibacteraceae</taxon>
        <taxon>Mariniphaga</taxon>
    </lineage>
</organism>
<dbReference type="Gene3D" id="3.20.20.140">
    <property type="entry name" value="Metal-dependent hydrolases"/>
    <property type="match status" value="1"/>
</dbReference>